<accession>A0ABQ1CTW4</accession>
<protein>
    <submittedName>
        <fullName evidence="2">Uncharacterized protein</fullName>
    </submittedName>
</protein>
<feature type="region of interest" description="Disordered" evidence="1">
    <location>
        <begin position="37"/>
        <end position="87"/>
    </location>
</feature>
<dbReference type="Proteomes" id="UP000472710">
    <property type="component" value="Unassembled WGS sequence"/>
</dbReference>
<name>A0ABQ1CTW4_STRDI</name>
<evidence type="ECO:0000313" key="3">
    <source>
        <dbReference type="Proteomes" id="UP000472710"/>
    </source>
</evidence>
<comment type="caution">
    <text evidence="2">The sequence shown here is derived from an EMBL/GenBank/DDBJ whole genome shotgun (WGS) entry which is preliminary data.</text>
</comment>
<sequence length="146" mass="15460">MRAQRPQGIRGRYGSGEALGCREACARCPWRSWRAVRAAPGGSGTNRPPAARRRGALPAGPHAVRLVRREDRHPAGPGGGAGRAASPARWCCEDGCRVRELLAHASSPAPRPKADAAGLRAKTLRSGAEPHRRARAGAGRGIRIRT</sequence>
<proteinExistence type="predicted"/>
<feature type="region of interest" description="Disordered" evidence="1">
    <location>
        <begin position="103"/>
        <end position="146"/>
    </location>
</feature>
<keyword evidence="3" id="KW-1185">Reference proteome</keyword>
<organism evidence="2 3">
    <name type="scientific">Streptomyces diastaticus subsp. diastaticus</name>
    <dbReference type="NCBI Taxonomy" id="68040"/>
    <lineage>
        <taxon>Bacteria</taxon>
        <taxon>Bacillati</taxon>
        <taxon>Actinomycetota</taxon>
        <taxon>Actinomycetes</taxon>
        <taxon>Kitasatosporales</taxon>
        <taxon>Streptomycetaceae</taxon>
        <taxon>Streptomyces</taxon>
        <taxon>Streptomyces diastaticus group</taxon>
    </lineage>
</organism>
<gene>
    <name evidence="2" type="ORF">Sdia_44270</name>
</gene>
<evidence type="ECO:0000313" key="2">
    <source>
        <dbReference type="EMBL" id="GFH73659.1"/>
    </source>
</evidence>
<dbReference type="EMBL" id="BLLN01000005">
    <property type="protein sequence ID" value="GFH73659.1"/>
    <property type="molecule type" value="Genomic_DNA"/>
</dbReference>
<evidence type="ECO:0000256" key="1">
    <source>
        <dbReference type="SAM" id="MobiDB-lite"/>
    </source>
</evidence>
<reference evidence="2 3" key="1">
    <citation type="submission" date="2020-02" db="EMBL/GenBank/DDBJ databases">
        <title>Whole genome shotgun sequence of Streptomyces diastaticus subsp. diastaticus NBRC 13412.</title>
        <authorList>
            <person name="Ichikawa N."/>
            <person name="Komaki H."/>
            <person name="Tamura T."/>
        </authorList>
    </citation>
    <scope>NUCLEOTIDE SEQUENCE [LARGE SCALE GENOMIC DNA]</scope>
    <source>
        <strain evidence="2 3">NBRC 13412</strain>
    </source>
</reference>